<proteinExistence type="predicted"/>
<reference evidence="1 2" key="1">
    <citation type="submission" date="2019-06" db="EMBL/GenBank/DDBJ databases">
        <title>Whole genome shotgun sequence of Nitrobacter winogradskyi NBRC 14297.</title>
        <authorList>
            <person name="Hosoyama A."/>
            <person name="Uohara A."/>
            <person name="Ohji S."/>
            <person name="Ichikawa N."/>
        </authorList>
    </citation>
    <scope>NUCLEOTIDE SEQUENCE [LARGE SCALE GENOMIC DNA]</scope>
    <source>
        <strain evidence="1 2">NBRC 14297</strain>
    </source>
</reference>
<sequence length="77" mass="8627">MASLIPCWKSRLVTNEGSQIMRPNAIRVVASGKIVAPVRRAANREIPGPAEAFAPVPRRNKYLPRRIDPVGDLRRLR</sequence>
<name>A0A4Y3W9G1_NITWI</name>
<evidence type="ECO:0000313" key="2">
    <source>
        <dbReference type="Proteomes" id="UP000318825"/>
    </source>
</evidence>
<dbReference type="EMBL" id="BJNF01000027">
    <property type="protein sequence ID" value="GEC15235.1"/>
    <property type="molecule type" value="Genomic_DNA"/>
</dbReference>
<dbReference type="AlphaFoldDB" id="A0A4Y3W9G1"/>
<comment type="caution">
    <text evidence="1">The sequence shown here is derived from an EMBL/GenBank/DDBJ whole genome shotgun (WGS) entry which is preliminary data.</text>
</comment>
<evidence type="ECO:0000313" key="1">
    <source>
        <dbReference type="EMBL" id="GEC15235.1"/>
    </source>
</evidence>
<organism evidence="1 2">
    <name type="scientific">Nitrobacter winogradskyi</name>
    <name type="common">Nitrobacter agilis</name>
    <dbReference type="NCBI Taxonomy" id="913"/>
    <lineage>
        <taxon>Bacteria</taxon>
        <taxon>Pseudomonadati</taxon>
        <taxon>Pseudomonadota</taxon>
        <taxon>Alphaproteobacteria</taxon>
        <taxon>Hyphomicrobiales</taxon>
        <taxon>Nitrobacteraceae</taxon>
        <taxon>Nitrobacter</taxon>
    </lineage>
</organism>
<accession>A0A4Y3W9G1</accession>
<protein>
    <submittedName>
        <fullName evidence="1">Uncharacterized protein</fullName>
    </submittedName>
</protein>
<dbReference type="Proteomes" id="UP000318825">
    <property type="component" value="Unassembled WGS sequence"/>
</dbReference>
<gene>
    <name evidence="1" type="ORF">NWI01_11270</name>
</gene>